<proteinExistence type="predicted"/>
<dbReference type="EMBL" id="LS483487">
    <property type="protein sequence ID" value="SQJ01236.1"/>
    <property type="molecule type" value="Genomic_DNA"/>
</dbReference>
<dbReference type="Proteomes" id="UP000249008">
    <property type="component" value="Chromosome 1"/>
</dbReference>
<dbReference type="KEGG" id="ful:C4N20_12910"/>
<reference evidence="1 2" key="1">
    <citation type="submission" date="2018-06" db="EMBL/GenBank/DDBJ databases">
        <authorList>
            <consortium name="Pathogen Informatics"/>
            <person name="Doyle S."/>
        </authorList>
    </citation>
    <scope>NUCLEOTIDE SEQUENCE [LARGE SCALE GENOMIC DNA]</scope>
    <source>
        <strain evidence="1 2">NCTC12112</strain>
    </source>
</reference>
<protein>
    <recommendedName>
        <fullName evidence="3">Sigma-70 family RNA polymerase sigma factor</fullName>
    </recommendedName>
</protein>
<evidence type="ECO:0000313" key="1">
    <source>
        <dbReference type="EMBL" id="SQJ01236.1"/>
    </source>
</evidence>
<dbReference type="GeneID" id="78455718"/>
<evidence type="ECO:0008006" key="3">
    <source>
        <dbReference type="Google" id="ProtNLM"/>
    </source>
</evidence>
<sequence length="164" mass="19550">MKNFSISSNTKLTSSIIITFKVQDFLFYEKYAEILKEFLKSFISKIVKIFSEIVFHYIYLQLKFVSKTNKKNKILSIIFENSDITYYSSSFSNDSFKFFLKTHLTKMENQLLNLLILDIDQDKIYKETGMDTTFITKRIKGIERKIEKFIKIEDYVRRNNASSF</sequence>
<accession>A0AAX1TNQ4</accession>
<organism evidence="1 2">
    <name type="scientific">Fusobacterium ulcerans</name>
    <dbReference type="NCBI Taxonomy" id="861"/>
    <lineage>
        <taxon>Bacteria</taxon>
        <taxon>Fusobacteriati</taxon>
        <taxon>Fusobacteriota</taxon>
        <taxon>Fusobacteriia</taxon>
        <taxon>Fusobacteriales</taxon>
        <taxon>Fusobacteriaceae</taxon>
        <taxon>Fusobacterium</taxon>
    </lineage>
</organism>
<dbReference type="AlphaFoldDB" id="A0AAX1TNQ4"/>
<evidence type="ECO:0000313" key="2">
    <source>
        <dbReference type="Proteomes" id="UP000249008"/>
    </source>
</evidence>
<name>A0AAX1TNQ4_9FUSO</name>
<gene>
    <name evidence="1" type="ORF">NCTC12112_01146</name>
</gene>
<dbReference type="RefSeq" id="WP_005978057.1">
    <property type="nucleotide sequence ID" value="NZ_CABKNW010000002.1"/>
</dbReference>